<dbReference type="AlphaFoldDB" id="A0AA96GMF1"/>
<keyword evidence="2" id="KW-1185">Reference proteome</keyword>
<gene>
    <name evidence="1" type="ORF">PQG83_05005</name>
</gene>
<dbReference type="EMBL" id="CP116968">
    <property type="protein sequence ID" value="WNM63115.1"/>
    <property type="molecule type" value="Genomic_DNA"/>
</dbReference>
<dbReference type="KEGG" id="nneo:PQG83_05005"/>
<organism evidence="1 2">
    <name type="scientific">Candidatus Nitrospira neomarina</name>
    <dbReference type="NCBI Taxonomy" id="3020899"/>
    <lineage>
        <taxon>Bacteria</taxon>
        <taxon>Pseudomonadati</taxon>
        <taxon>Nitrospirota</taxon>
        <taxon>Nitrospiria</taxon>
        <taxon>Nitrospirales</taxon>
        <taxon>Nitrospiraceae</taxon>
        <taxon>Nitrospira</taxon>
    </lineage>
</organism>
<accession>A0AA96GMF1</accession>
<reference evidence="1 2" key="1">
    <citation type="submission" date="2023-01" db="EMBL/GenBank/DDBJ databases">
        <title>Cultivation and genomic characterization of new, ubiquitous marine nitrite-oxidizing bacteria from the Nitrospirales.</title>
        <authorList>
            <person name="Mueller A.J."/>
            <person name="Daebeler A."/>
            <person name="Herbold C.W."/>
            <person name="Kirkegaard R.H."/>
            <person name="Daims H."/>
        </authorList>
    </citation>
    <scope>NUCLEOTIDE SEQUENCE [LARGE SCALE GENOMIC DNA]</scope>
    <source>
        <strain evidence="1 2">DK</strain>
    </source>
</reference>
<sequence length="144" mass="16403">MAEKFANARWVKEGFLDNRIGGSVIGQITFAGLETVDVYLVGDFVGEIAGKVIGFRNPRFLDDPQAGESLYDFSVPQLGKVSLMSFDPHPLLEPHPYFEWFSTHQQHYRIELQPDEAWLLSEVEQDAVEDQAQRIRQELTPLLP</sequence>
<evidence type="ECO:0000313" key="2">
    <source>
        <dbReference type="Proteomes" id="UP001302494"/>
    </source>
</evidence>
<proteinExistence type="predicted"/>
<protein>
    <submittedName>
        <fullName evidence="1">Uncharacterized protein</fullName>
    </submittedName>
</protein>
<name>A0AA96GMF1_9BACT</name>
<dbReference type="Proteomes" id="UP001302494">
    <property type="component" value="Chromosome"/>
</dbReference>
<evidence type="ECO:0000313" key="1">
    <source>
        <dbReference type="EMBL" id="WNM63115.1"/>
    </source>
</evidence>
<dbReference type="RefSeq" id="WP_312747470.1">
    <property type="nucleotide sequence ID" value="NZ_CP116968.1"/>
</dbReference>